<feature type="region of interest" description="Disordered" evidence="6">
    <location>
        <begin position="257"/>
        <end position="328"/>
    </location>
</feature>
<evidence type="ECO:0000313" key="19">
    <source>
        <dbReference type="Proteomes" id="UP000441162"/>
    </source>
</evidence>
<keyword evidence="7" id="KW-1133">Transmembrane helix</keyword>
<sequence length="566" mass="62528">MDEQILIYAAILVAVIVLTIVGILSRYRKCKSDEVLVVYGKTGDKKSAKLYHGGAAFVWPIIQGYSFLNMKPMQIDCKLTGAISKQNIRVDVPTTITVAVSTEPEVMQNAAERLLGLNIEAQQELIKDVVYGQMRLVIADMTIEQLNSDRDTFLENCRKNIDSELKKFGLYLMNINISDIRDEADYIVNLGKEAEAKAKNEALANIEEQQKLGAIKIAEQQKERATKVAETNRDKNTQLADTQRDEEIKVAIADKERESKVAEENAEKESRIAKASASMEVNKEQARTEQESRTAELQSDMEIKQAEAQKKSAIGQNNAAKEVAESNAELEVTKAEASRKAGEAQARTQAAVLTAQENAQREIEEAKARKVEQALKADKIVPAEIAKQQAILDADALAEQIKRKANAEAEAILAKAQAEAKAIQMKLEAEAEGKKKSLLAEAEGFEAMVKAAERNPEIAIQYKMVDQWKEIASEQVKAFEHIQLGNITVFDGGNGTTSNFLQNVVSKVAPALGILDKLPIHDTYQNIVNPSSKENAQNEPEKEEFEPVDKDGKKRPSDTPPAPDKK</sequence>
<evidence type="ECO:0000256" key="7">
    <source>
        <dbReference type="SAM" id="Phobius"/>
    </source>
</evidence>
<dbReference type="EMBL" id="QRZL01000002">
    <property type="protein sequence ID" value="RGV80765.1"/>
    <property type="molecule type" value="Genomic_DNA"/>
</dbReference>
<evidence type="ECO:0000313" key="10">
    <source>
        <dbReference type="EMBL" id="KAA5384314.1"/>
    </source>
</evidence>
<protein>
    <submittedName>
        <fullName evidence="9 13">Flotillin</fullName>
    </submittedName>
    <submittedName>
        <fullName evidence="15">SPFH domain-containing protein</fullName>
    </submittedName>
</protein>
<feature type="compositionally biased region" description="Basic and acidic residues" evidence="6">
    <location>
        <begin position="545"/>
        <end position="566"/>
    </location>
</feature>
<evidence type="ECO:0000313" key="14">
    <source>
        <dbReference type="EMBL" id="TDB03401.1"/>
    </source>
</evidence>
<evidence type="ECO:0000256" key="1">
    <source>
        <dbReference type="ARBA" id="ARBA00004167"/>
    </source>
</evidence>
<name>A0A076IJE6_9BACT</name>
<proteinExistence type="inferred from homology"/>
<dbReference type="EMBL" id="BQOB01000001">
    <property type="protein sequence ID" value="GKH80546.1"/>
    <property type="molecule type" value="Genomic_DNA"/>
</dbReference>
<feature type="transmembrane region" description="Helical" evidence="7">
    <location>
        <begin position="48"/>
        <end position="68"/>
    </location>
</feature>
<evidence type="ECO:0000313" key="13">
    <source>
        <dbReference type="EMBL" id="RGV80765.1"/>
    </source>
</evidence>
<dbReference type="Proteomes" id="UP000347681">
    <property type="component" value="Unassembled WGS sequence"/>
</dbReference>
<dbReference type="InterPro" id="IPR031905">
    <property type="entry name" value="Flotillin_C"/>
</dbReference>
<dbReference type="InterPro" id="IPR027705">
    <property type="entry name" value="Flotillin_fam"/>
</dbReference>
<keyword evidence="4" id="KW-1003">Cell membrane</keyword>
<comment type="subcellular location">
    <subcellularLocation>
        <location evidence="2">Cell membrane</location>
    </subcellularLocation>
    <subcellularLocation>
        <location evidence="1">Membrane</location>
        <topology evidence="1">Single-pass membrane protein</topology>
    </subcellularLocation>
</comment>
<dbReference type="InterPro" id="IPR001107">
    <property type="entry name" value="Band_7"/>
</dbReference>
<evidence type="ECO:0000313" key="9">
    <source>
        <dbReference type="EMBL" id="GKH80546.1"/>
    </source>
</evidence>
<evidence type="ECO:0000313" key="16">
    <source>
        <dbReference type="Proteomes" id="UP000283678"/>
    </source>
</evidence>
<evidence type="ECO:0000256" key="5">
    <source>
        <dbReference type="ARBA" id="ARBA00023136"/>
    </source>
</evidence>
<dbReference type="SUPFAM" id="SSF117892">
    <property type="entry name" value="Band 7/SPFH domain"/>
    <property type="match status" value="1"/>
</dbReference>
<dbReference type="Proteomes" id="UP001177934">
    <property type="component" value="Chromosome"/>
</dbReference>
<dbReference type="Pfam" id="PF15975">
    <property type="entry name" value="Flot"/>
    <property type="match status" value="1"/>
</dbReference>
<dbReference type="Proteomes" id="UP001055104">
    <property type="component" value="Unassembled WGS sequence"/>
</dbReference>
<evidence type="ECO:0000313" key="12">
    <source>
        <dbReference type="EMBL" id="KAA5404756.1"/>
    </source>
</evidence>
<dbReference type="InterPro" id="IPR036013">
    <property type="entry name" value="Band_7/SPFH_dom_sf"/>
</dbReference>
<dbReference type="eggNOG" id="COG2268">
    <property type="taxonomic scope" value="Bacteria"/>
</dbReference>
<dbReference type="KEGG" id="bdo:EL88_00640"/>
<evidence type="ECO:0000313" key="15">
    <source>
        <dbReference type="EMBL" id="WHX10402.1"/>
    </source>
</evidence>
<comment type="similarity">
    <text evidence="3">Belongs to the band 7/mec-2 family. Flotillin subfamily.</text>
</comment>
<dbReference type="EMBL" id="CP126056">
    <property type="protein sequence ID" value="WHX10402.1"/>
    <property type="molecule type" value="Genomic_DNA"/>
</dbReference>
<feature type="transmembrane region" description="Helical" evidence="7">
    <location>
        <begin position="6"/>
        <end position="27"/>
    </location>
</feature>
<reference evidence="9" key="4">
    <citation type="submission" date="2022-01" db="EMBL/GenBank/DDBJ databases">
        <title>Novel bile acid biosynthetic pathways are enriched in the microbiome of centenarians.</title>
        <authorList>
            <person name="Sato Y."/>
            <person name="Atarashi K."/>
            <person name="Plichta R.D."/>
            <person name="Arai Y."/>
            <person name="Sasajima S."/>
            <person name="Kearney M.S."/>
            <person name="Suda W."/>
            <person name="Takeshita K."/>
            <person name="Sasaki T."/>
            <person name="Okamoto S."/>
            <person name="Skelly N.A."/>
            <person name="Okamura Y."/>
            <person name="Vlamakis H."/>
            <person name="Li Y."/>
            <person name="Tanoue T."/>
            <person name="Takei H."/>
            <person name="Nittono H."/>
            <person name="Narushima S."/>
            <person name="Irie J."/>
            <person name="Itoh H."/>
            <person name="Moriya K."/>
            <person name="Sugiura Y."/>
            <person name="Suematsu M."/>
            <person name="Moritoki N."/>
            <person name="Shibata S."/>
            <person name="Littman R.D."/>
            <person name="Fischbach A.M."/>
            <person name="Uwamino Y."/>
            <person name="Inoue T."/>
            <person name="Honda A."/>
            <person name="Hattori M."/>
            <person name="Murai T."/>
            <person name="Xavier J.R."/>
            <person name="Hirose N."/>
            <person name="Honda K."/>
        </authorList>
    </citation>
    <scope>NUCLEOTIDE SEQUENCE</scope>
    <source>
        <strain evidence="9">CE91-St7</strain>
    </source>
</reference>
<feature type="compositionally biased region" description="Basic and acidic residues" evidence="6">
    <location>
        <begin position="301"/>
        <end position="310"/>
    </location>
</feature>
<dbReference type="EMBL" id="VVZA01000009">
    <property type="protein sequence ID" value="KAA5404756.1"/>
    <property type="molecule type" value="Genomic_DNA"/>
</dbReference>
<evidence type="ECO:0000313" key="18">
    <source>
        <dbReference type="Proteomes" id="UP000347681"/>
    </source>
</evidence>
<dbReference type="SMART" id="SM00244">
    <property type="entry name" value="PHB"/>
    <property type="match status" value="1"/>
</dbReference>
<evidence type="ECO:0000256" key="3">
    <source>
        <dbReference type="ARBA" id="ARBA00007161"/>
    </source>
</evidence>
<dbReference type="RefSeq" id="WP_007841733.1">
    <property type="nucleotide sequence ID" value="NZ_BQOA01000001.1"/>
</dbReference>
<feature type="domain" description="Band 7" evidence="8">
    <location>
        <begin position="25"/>
        <end position="194"/>
    </location>
</feature>
<keyword evidence="7" id="KW-0812">Transmembrane</keyword>
<evidence type="ECO:0000259" key="8">
    <source>
        <dbReference type="SMART" id="SM00244"/>
    </source>
</evidence>
<dbReference type="Proteomes" id="UP000441162">
    <property type="component" value="Unassembled WGS sequence"/>
</dbReference>
<dbReference type="AlphaFoldDB" id="A0A076IJE6"/>
<evidence type="ECO:0000313" key="20">
    <source>
        <dbReference type="Proteomes" id="UP000481616"/>
    </source>
</evidence>
<gene>
    <name evidence="9" type="ORF">CE91St7_14300</name>
    <name evidence="13" type="ORF">DWW04_03655</name>
    <name evidence="14" type="ORF">E1J06_19635</name>
    <name evidence="12" type="ORF">F2Y51_12310</name>
    <name evidence="11" type="ORF">F2Y58_12145</name>
    <name evidence="10" type="ORF">F2Y61_08505</name>
    <name evidence="15" type="ORF">QNN11_02370</name>
</gene>
<feature type="region of interest" description="Disordered" evidence="6">
    <location>
        <begin position="528"/>
        <end position="566"/>
    </location>
</feature>
<dbReference type="Gene3D" id="3.30.479.30">
    <property type="entry name" value="Band 7 domain"/>
    <property type="match status" value="1"/>
</dbReference>
<reference evidence="18 19" key="2">
    <citation type="journal article" date="2019" name="Nat. Med.">
        <title>A library of human gut bacterial isolates paired with longitudinal multiomics data enables mechanistic microbiome research.</title>
        <authorList>
            <person name="Poyet M."/>
            <person name="Groussin M."/>
            <person name="Gibbons S.M."/>
            <person name="Avila-Pacheco J."/>
            <person name="Jiang X."/>
            <person name="Kearney S.M."/>
            <person name="Perrotta A.R."/>
            <person name="Berdy B."/>
            <person name="Zhao S."/>
            <person name="Lieberman T.D."/>
            <person name="Swanson P.K."/>
            <person name="Smith M."/>
            <person name="Roesemann S."/>
            <person name="Alexander J.E."/>
            <person name="Rich S.A."/>
            <person name="Livny J."/>
            <person name="Vlamakis H."/>
            <person name="Clish C."/>
            <person name="Bullock K."/>
            <person name="Deik A."/>
            <person name="Scott J."/>
            <person name="Pierce K.A."/>
            <person name="Xavier R.J."/>
            <person name="Alm E.J."/>
        </authorList>
    </citation>
    <scope>NUCLEOTIDE SEQUENCE [LARGE SCALE GENOMIC DNA]</scope>
    <source>
        <strain evidence="11 20">BIOML-A1</strain>
        <strain evidence="12 19">BIOML-A4</strain>
        <strain evidence="10 18">BIOML-A5</strain>
    </source>
</reference>
<evidence type="ECO:0000256" key="4">
    <source>
        <dbReference type="ARBA" id="ARBA00022475"/>
    </source>
</evidence>
<dbReference type="EMBL" id="VVZB01000003">
    <property type="protein sequence ID" value="KAA5384314.1"/>
    <property type="molecule type" value="Genomic_DNA"/>
</dbReference>
<dbReference type="EMBL" id="VVYY01000009">
    <property type="protein sequence ID" value="KAA5397463.1"/>
    <property type="molecule type" value="Genomic_DNA"/>
</dbReference>
<dbReference type="KEGG" id="bdh:GV66_05505"/>
<dbReference type="Proteomes" id="UP000481616">
    <property type="component" value="Unassembled WGS sequence"/>
</dbReference>
<keyword evidence="5 7" id="KW-0472">Membrane</keyword>
<feature type="compositionally biased region" description="Polar residues" evidence="6">
    <location>
        <begin position="528"/>
        <end position="538"/>
    </location>
</feature>
<evidence type="ECO:0000256" key="6">
    <source>
        <dbReference type="SAM" id="MobiDB-lite"/>
    </source>
</evidence>
<dbReference type="Pfam" id="PF01145">
    <property type="entry name" value="Band_7"/>
    <property type="match status" value="1"/>
</dbReference>
<evidence type="ECO:0000313" key="11">
    <source>
        <dbReference type="EMBL" id="KAA5397463.1"/>
    </source>
</evidence>
<reference evidence="14 17" key="3">
    <citation type="journal article" date="2019" name="Nat. Microbiol.">
        <title>Genomic variation and strain-specific functional adaptation in the human gut microbiome during early life.</title>
        <authorList>
            <person name="Vatanen T."/>
            <person name="Plichta D.R."/>
            <person name="Somani J."/>
            <person name="Munch P.C."/>
            <person name="Arthur T.D."/>
            <person name="Hall A.B."/>
            <person name="Rudolf S."/>
            <person name="Oakeley E.J."/>
            <person name="Ke X."/>
            <person name="Young R.A."/>
            <person name="Haiser H.J."/>
            <person name="Kolde R."/>
            <person name="Yassour M."/>
            <person name="Luopajarvi K."/>
            <person name="Siljander H."/>
            <person name="Virtanen S.M."/>
            <person name="Ilonen J."/>
            <person name="Uibo R."/>
            <person name="Tillmann V."/>
            <person name="Mokurov S."/>
            <person name="Dorshakova N."/>
            <person name="Porter J.A."/>
            <person name="McHardy A.C."/>
            <person name="Lahdesmaki H."/>
            <person name="Vlamakis H."/>
            <person name="Huttenhower C."/>
            <person name="Knip M."/>
            <person name="Xavier R.J."/>
        </authorList>
    </citation>
    <scope>NUCLEOTIDE SEQUENCE [LARGE SCALE GENOMIC DNA]</scope>
    <source>
        <strain evidence="14 17">RJX1052</strain>
    </source>
</reference>
<reference evidence="15" key="5">
    <citation type="journal article" date="2023" name="Nat. Commun.">
        <title>Identification of a novel Human Milk Oligosaccharides utilization cluster in the infant gut commensal Bacteroides dorei.</title>
        <authorList>
            <person name="Kijner S."/>
            <person name="Ennis D."/>
            <person name="Shmorak S."/>
            <person name="Florentin A."/>
            <person name="Yassour M."/>
        </authorList>
    </citation>
    <scope>NUCLEOTIDE SEQUENCE</scope>
    <source>
        <strain evidence="15">2</strain>
    </source>
</reference>
<feature type="compositionally biased region" description="Basic and acidic residues" evidence="6">
    <location>
        <begin position="281"/>
        <end position="294"/>
    </location>
</feature>
<feature type="compositionally biased region" description="Basic and acidic residues" evidence="6">
    <location>
        <begin position="257"/>
        <end position="272"/>
    </location>
</feature>
<organism evidence="13 16">
    <name type="scientific">Phocaeicola dorei</name>
    <dbReference type="NCBI Taxonomy" id="357276"/>
    <lineage>
        <taxon>Bacteria</taxon>
        <taxon>Pseudomonadati</taxon>
        <taxon>Bacteroidota</taxon>
        <taxon>Bacteroidia</taxon>
        <taxon>Bacteroidales</taxon>
        <taxon>Bacteroidaceae</taxon>
        <taxon>Phocaeicola</taxon>
    </lineage>
</organism>
<dbReference type="CDD" id="cd03399">
    <property type="entry name" value="SPFH_flotillin"/>
    <property type="match status" value="1"/>
</dbReference>
<dbReference type="Proteomes" id="UP000294834">
    <property type="component" value="Unassembled WGS sequence"/>
</dbReference>
<evidence type="ECO:0000313" key="17">
    <source>
        <dbReference type="Proteomes" id="UP000294834"/>
    </source>
</evidence>
<accession>A0A076IJE6</accession>
<dbReference type="PANTHER" id="PTHR13806">
    <property type="entry name" value="FLOTILLIN-RELATED"/>
    <property type="match status" value="1"/>
</dbReference>
<evidence type="ECO:0000256" key="2">
    <source>
        <dbReference type="ARBA" id="ARBA00004236"/>
    </source>
</evidence>
<dbReference type="EMBL" id="SLTX01000002">
    <property type="protein sequence ID" value="TDB03401.1"/>
    <property type="molecule type" value="Genomic_DNA"/>
</dbReference>
<dbReference type="GO" id="GO:0005886">
    <property type="term" value="C:plasma membrane"/>
    <property type="evidence" value="ECO:0007669"/>
    <property type="project" value="UniProtKB-SubCell"/>
</dbReference>
<dbReference type="Proteomes" id="UP000283678">
    <property type="component" value="Unassembled WGS sequence"/>
</dbReference>
<dbReference type="PANTHER" id="PTHR13806:SF31">
    <property type="entry name" value="FLOTILLIN-LIKE PROTEIN 1-RELATED"/>
    <property type="match status" value="1"/>
</dbReference>
<reference evidence="13 16" key="1">
    <citation type="submission" date="2018-08" db="EMBL/GenBank/DDBJ databases">
        <title>A genome reference for cultivated species of the human gut microbiota.</title>
        <authorList>
            <person name="Zou Y."/>
            <person name="Xue W."/>
            <person name="Luo G."/>
        </authorList>
    </citation>
    <scope>NUCLEOTIDE SEQUENCE [LARGE SCALE GENOMIC DNA]</scope>
    <source>
        <strain evidence="13 16">AF14-1AC</strain>
    </source>
</reference>